<dbReference type="GO" id="GO:0030473">
    <property type="term" value="P:nuclear migration along microtubule"/>
    <property type="evidence" value="ECO:0007669"/>
    <property type="project" value="UniProtKB-ARBA"/>
</dbReference>
<sequence length="1346" mass="153377">MESWTFTMLVDFAQRCEIAIKEGTLAPLQFELRQLLKEYTSFSLDGQHFLNLKIKALVLDLLHAIDVLDQLLRESALSIDDWTWMRQLRFYASSEDGSVTVQMAQAQFNYSYEYQGNAPKLVYTPLTEKCFLTLTQGMRLGYGGNPYGPAGTGKTESVKALGQLLGRQVLVFNCDGEFDFRSMGRIFTGLIKCGAWGCFDEFNRLEEDVLSAVSQQIQVIQSHCMSGKDKGATAYFDILFESIREVGEKSVVGVIMDNAAVCVRAGRLVEDTFPMIFHVLCVAHCFDLVLHDVGKMEWVARTVGKANDLVKFINNHQRVRDVYCIHSGGRQLLRPATTRFATNFHMFDRLRKQRKALVAMVTTDERWTTTLVPHAQRSTFHEMEDVLLDAAGFWKNVNKAINAVYDIVLLLKVVDGNGPTISRVYAKMDRIVERLRVNKDLTAEDREEIEVMVMRRWNAMTTPLHCAALFLDPEYRTSEPHNDPEIQDGFYTWVYTWLKGSPQEVCDEVEYEVDCWVQNIGKFISQATMDAARCERNWSLFAAIHSKERNALAPETVHKLVYTKWNMRVLDSLQRMPERAKDLVEWDDPPTEEKQKEAKERVKLAERRLKSLTSVGDDVVPPVDGGGDEDGDEAAVPCREECNLEEIEEGHCGDWRGLTKAGNFLVKRSQTEVQRRARTLGTEEHMRAHRKGGGDTLPHGAATTAPQKETGTSSAQSDPPRQKKGRGRPRKTPATDVGSDAVTAKGENNPAQTLEENPAQTLEKNGGEGSKDEGGKDKGVTRKRPHDDEEECSSDYTSGDDERRYPRTHKQQRSTSATSCRQRNGGEEVDDDVLFITITAIMQWMLQAAAPMPIFNVDLQRCLVLLAGCVCHGMVVNWLAMRNMERVMDNGRRIWVLERSGGVKKDLQCVGHHHDKVFIRFCRLPRPLFHEVLQYIGQLIQRQTTNWRQPLSAEHKFACALIRWATGGYYRQSGHGLGMGLMSVLRSNKDVAETIIREYPHVISFPQGRRLEDCMNHFERKGFPGCVGAIDCTHLYIEKPRNKRSECYFDRTKQLSVVAQVVATMSAEFLIFMSGARDLSTTLACCECPVFAFKVRAVKDFVAPQVLWIGDLVMGDKVWLARFNPPSRPTQALIAYAQKQVIVEVRERSISPEIHSLPLIDFLSFNDWAELIYVYRHKRSDFIDTLNRMMRATTTVKDAVRVEERTIEANTIEAKSKLIKLWSVDSQFHREKDVRKLAVADEVAIEDEEDELTEEEKEYLKKKDAEMAKTKACLMTSKKKTFSDVRRNPFLPLASPRWVEIMSTAFSSKIWSLETFNFLAPIDQRGYRLLVSLTQDEMKKRRMIEH</sequence>
<evidence type="ECO:0000256" key="7">
    <source>
        <dbReference type="ARBA" id="ARBA00022840"/>
    </source>
</evidence>
<evidence type="ECO:0000256" key="6">
    <source>
        <dbReference type="ARBA" id="ARBA00022741"/>
    </source>
</evidence>
<dbReference type="Gramene" id="GBG84158">
    <property type="protein sequence ID" value="GBG84158"/>
    <property type="gene ID" value="CBR_g38132"/>
</dbReference>
<evidence type="ECO:0000256" key="10">
    <source>
        <dbReference type="ARBA" id="ARBA00023212"/>
    </source>
</evidence>
<dbReference type="GO" id="GO:0000235">
    <property type="term" value="C:astral microtubule"/>
    <property type="evidence" value="ECO:0007669"/>
    <property type="project" value="UniProtKB-ARBA"/>
</dbReference>
<dbReference type="SUPFAM" id="SSF52540">
    <property type="entry name" value="P-loop containing nucleoside triphosphate hydrolases"/>
    <property type="match status" value="1"/>
</dbReference>
<dbReference type="GO" id="GO:0051959">
    <property type="term" value="F:dynein light intermediate chain binding"/>
    <property type="evidence" value="ECO:0007669"/>
    <property type="project" value="InterPro"/>
</dbReference>
<dbReference type="GO" id="GO:0008569">
    <property type="term" value="F:minus-end-directed microtubule motor activity"/>
    <property type="evidence" value="ECO:0007669"/>
    <property type="project" value="UniProtKB-ARBA"/>
</dbReference>
<dbReference type="EMBL" id="BFEA01000465">
    <property type="protein sequence ID" value="GBG84158.1"/>
    <property type="molecule type" value="Genomic_DNA"/>
</dbReference>
<keyword evidence="9" id="KW-0505">Motor protein</keyword>
<dbReference type="InterPro" id="IPR026983">
    <property type="entry name" value="DHC"/>
</dbReference>
<evidence type="ECO:0000259" key="13">
    <source>
        <dbReference type="Pfam" id="PF12774"/>
    </source>
</evidence>
<feature type="compositionally biased region" description="Polar residues" evidence="12">
    <location>
        <begin position="704"/>
        <end position="717"/>
    </location>
</feature>
<keyword evidence="7" id="KW-0067">ATP-binding</keyword>
<dbReference type="GO" id="GO:0005524">
    <property type="term" value="F:ATP binding"/>
    <property type="evidence" value="ECO:0007669"/>
    <property type="project" value="UniProtKB-KW"/>
</dbReference>
<feature type="compositionally biased region" description="Polar residues" evidence="12">
    <location>
        <begin position="813"/>
        <end position="822"/>
    </location>
</feature>
<evidence type="ECO:0000256" key="12">
    <source>
        <dbReference type="SAM" id="MobiDB-lite"/>
    </source>
</evidence>
<keyword evidence="6" id="KW-0547">Nucleotide-binding</keyword>
<dbReference type="SUPFAM" id="SSF53098">
    <property type="entry name" value="Ribonuclease H-like"/>
    <property type="match status" value="1"/>
</dbReference>
<comment type="subcellular location">
    <subcellularLocation>
        <location evidence="1">Cytoplasm</location>
        <location evidence="1">Cytoskeleton</location>
    </subcellularLocation>
</comment>
<evidence type="ECO:0000256" key="11">
    <source>
        <dbReference type="SAM" id="Coils"/>
    </source>
</evidence>
<dbReference type="PANTHER" id="PTHR45703:SF22">
    <property type="entry name" value="DYNEIN CYTOPLASMIC 2 HEAVY CHAIN 1"/>
    <property type="match status" value="1"/>
</dbReference>
<evidence type="ECO:0000313" key="15">
    <source>
        <dbReference type="Proteomes" id="UP000265515"/>
    </source>
</evidence>
<dbReference type="STRING" id="69332.A0A388LPA3"/>
<comment type="caution">
    <text evidence="14">The sequence shown here is derived from an EMBL/GenBank/DDBJ whole genome shotgun (WGS) entry which is preliminary data.</text>
</comment>
<dbReference type="PANTHER" id="PTHR45703">
    <property type="entry name" value="DYNEIN HEAVY CHAIN"/>
    <property type="match status" value="1"/>
</dbReference>
<organism evidence="14 15">
    <name type="scientific">Chara braunii</name>
    <name type="common">Braun's stonewort</name>
    <dbReference type="NCBI Taxonomy" id="69332"/>
    <lineage>
        <taxon>Eukaryota</taxon>
        <taxon>Viridiplantae</taxon>
        <taxon>Streptophyta</taxon>
        <taxon>Charophyceae</taxon>
        <taxon>Charales</taxon>
        <taxon>Characeae</taxon>
        <taxon>Chara</taxon>
    </lineage>
</organism>
<dbReference type="InterPro" id="IPR027417">
    <property type="entry name" value="P-loop_NTPase"/>
</dbReference>
<keyword evidence="10" id="KW-0206">Cytoskeleton</keyword>
<feature type="compositionally biased region" description="Basic and acidic residues" evidence="12">
    <location>
        <begin position="765"/>
        <end position="780"/>
    </location>
</feature>
<feature type="coiled-coil region" evidence="11">
    <location>
        <begin position="1238"/>
        <end position="1265"/>
    </location>
</feature>
<proteinExistence type="predicted"/>
<evidence type="ECO:0000256" key="4">
    <source>
        <dbReference type="ARBA" id="ARBA00022701"/>
    </source>
</evidence>
<dbReference type="Pfam" id="PF12774">
    <property type="entry name" value="AAA_6"/>
    <property type="match status" value="1"/>
</dbReference>
<evidence type="ECO:0000256" key="9">
    <source>
        <dbReference type="ARBA" id="ARBA00023175"/>
    </source>
</evidence>
<keyword evidence="15" id="KW-1185">Reference proteome</keyword>
<dbReference type="FunFam" id="3.40.50.300:FF:000996">
    <property type="entry name" value="Cytoplasmic dynein heavy chain"/>
    <property type="match status" value="1"/>
</dbReference>
<protein>
    <recommendedName>
        <fullName evidence="2">Dynein heavy chain, cytoplasmic</fullName>
    </recommendedName>
</protein>
<keyword evidence="4" id="KW-0493">Microtubule</keyword>
<evidence type="ECO:0000256" key="3">
    <source>
        <dbReference type="ARBA" id="ARBA00022490"/>
    </source>
</evidence>
<name>A0A388LPA3_CHABU</name>
<keyword evidence="5" id="KW-0677">Repeat</keyword>
<evidence type="ECO:0000256" key="1">
    <source>
        <dbReference type="ARBA" id="ARBA00004245"/>
    </source>
</evidence>
<feature type="compositionally biased region" description="Basic and acidic residues" evidence="12">
    <location>
        <begin position="669"/>
        <end position="686"/>
    </location>
</feature>
<feature type="compositionally biased region" description="Basic residues" evidence="12">
    <location>
        <begin position="722"/>
        <end position="731"/>
    </location>
</feature>
<evidence type="ECO:0000256" key="5">
    <source>
        <dbReference type="ARBA" id="ARBA00022737"/>
    </source>
</evidence>
<evidence type="ECO:0000256" key="2">
    <source>
        <dbReference type="ARBA" id="ARBA00022197"/>
    </source>
</evidence>
<keyword evidence="3" id="KW-0963">Cytoplasm</keyword>
<dbReference type="InterPro" id="IPR035699">
    <property type="entry name" value="AAA_6"/>
</dbReference>
<evidence type="ECO:0000313" key="14">
    <source>
        <dbReference type="EMBL" id="GBG84158.1"/>
    </source>
</evidence>
<evidence type="ECO:0000256" key="8">
    <source>
        <dbReference type="ARBA" id="ARBA00023054"/>
    </source>
</evidence>
<feature type="region of interest" description="Disordered" evidence="12">
    <location>
        <begin position="615"/>
        <end position="635"/>
    </location>
</feature>
<dbReference type="Proteomes" id="UP000265515">
    <property type="component" value="Unassembled WGS sequence"/>
</dbReference>
<dbReference type="OrthoDB" id="10252139at2759"/>
<dbReference type="GO" id="GO:0005938">
    <property type="term" value="C:cell cortex"/>
    <property type="evidence" value="ECO:0007669"/>
    <property type="project" value="UniProtKB-ARBA"/>
</dbReference>
<dbReference type="GO" id="GO:0045505">
    <property type="term" value="F:dynein intermediate chain binding"/>
    <property type="evidence" value="ECO:0007669"/>
    <property type="project" value="InterPro"/>
</dbReference>
<feature type="compositionally biased region" description="Polar residues" evidence="12">
    <location>
        <begin position="749"/>
        <end position="762"/>
    </location>
</feature>
<keyword evidence="8 11" id="KW-0175">Coiled coil</keyword>
<dbReference type="GO" id="GO:0030286">
    <property type="term" value="C:dynein complex"/>
    <property type="evidence" value="ECO:0007669"/>
    <property type="project" value="InterPro"/>
</dbReference>
<accession>A0A388LPA3</accession>
<dbReference type="InterPro" id="IPR012337">
    <property type="entry name" value="RNaseH-like_sf"/>
</dbReference>
<dbReference type="Gene3D" id="1.20.58.1120">
    <property type="match status" value="1"/>
</dbReference>
<feature type="domain" description="Dynein heavy chain hydrolytic ATP-binding dynein motor region" evidence="13">
    <location>
        <begin position="110"/>
        <end position="229"/>
    </location>
</feature>
<dbReference type="GO" id="GO:1902850">
    <property type="term" value="P:microtubule cytoskeleton organization involved in mitosis"/>
    <property type="evidence" value="ECO:0007669"/>
    <property type="project" value="UniProtKB-ARBA"/>
</dbReference>
<dbReference type="GO" id="GO:0000070">
    <property type="term" value="P:mitotic sister chromatid segregation"/>
    <property type="evidence" value="ECO:0007669"/>
    <property type="project" value="UniProtKB-ARBA"/>
</dbReference>
<dbReference type="Gene3D" id="3.40.50.300">
    <property type="entry name" value="P-loop containing nucleotide triphosphate hydrolases"/>
    <property type="match status" value="1"/>
</dbReference>
<reference evidence="14 15" key="1">
    <citation type="journal article" date="2018" name="Cell">
        <title>The Chara Genome: Secondary Complexity and Implications for Plant Terrestrialization.</title>
        <authorList>
            <person name="Nishiyama T."/>
            <person name="Sakayama H."/>
            <person name="Vries J.D."/>
            <person name="Buschmann H."/>
            <person name="Saint-Marcoux D."/>
            <person name="Ullrich K.K."/>
            <person name="Haas F.B."/>
            <person name="Vanderstraeten L."/>
            <person name="Becker D."/>
            <person name="Lang D."/>
            <person name="Vosolsobe S."/>
            <person name="Rombauts S."/>
            <person name="Wilhelmsson P.K.I."/>
            <person name="Janitza P."/>
            <person name="Kern R."/>
            <person name="Heyl A."/>
            <person name="Rumpler F."/>
            <person name="Villalobos L.I.A.C."/>
            <person name="Clay J.M."/>
            <person name="Skokan R."/>
            <person name="Toyoda A."/>
            <person name="Suzuki Y."/>
            <person name="Kagoshima H."/>
            <person name="Schijlen E."/>
            <person name="Tajeshwar N."/>
            <person name="Catarino B."/>
            <person name="Hetherington A.J."/>
            <person name="Saltykova A."/>
            <person name="Bonnot C."/>
            <person name="Breuninger H."/>
            <person name="Symeonidi A."/>
            <person name="Radhakrishnan G.V."/>
            <person name="Van Nieuwerburgh F."/>
            <person name="Deforce D."/>
            <person name="Chang C."/>
            <person name="Karol K.G."/>
            <person name="Hedrich R."/>
            <person name="Ulvskov P."/>
            <person name="Glockner G."/>
            <person name="Delwiche C.F."/>
            <person name="Petrasek J."/>
            <person name="Van de Peer Y."/>
            <person name="Friml J."/>
            <person name="Beilby M."/>
            <person name="Dolan L."/>
            <person name="Kohara Y."/>
            <person name="Sugano S."/>
            <person name="Fujiyama A."/>
            <person name="Delaux P.-M."/>
            <person name="Quint M."/>
            <person name="TheiBen G."/>
            <person name="Hagemann M."/>
            <person name="Harholt J."/>
            <person name="Dunand C."/>
            <person name="Zachgo S."/>
            <person name="Langdale J."/>
            <person name="Maumus F."/>
            <person name="Straeten D.V.D."/>
            <person name="Gould S.B."/>
            <person name="Rensing S.A."/>
        </authorList>
    </citation>
    <scope>NUCLEOTIDE SEQUENCE [LARGE SCALE GENOMIC DNA]</scope>
    <source>
        <strain evidence="14 15">S276</strain>
    </source>
</reference>
<feature type="region of interest" description="Disordered" evidence="12">
    <location>
        <begin position="669"/>
        <end position="825"/>
    </location>
</feature>
<gene>
    <name evidence="14" type="ORF">CBR_g38132</name>
</gene>